<dbReference type="Gene3D" id="3.30.870.10">
    <property type="entry name" value="Endonuclease Chain A"/>
    <property type="match status" value="2"/>
</dbReference>
<dbReference type="PANTHER" id="PTHR21248">
    <property type="entry name" value="CARDIOLIPIN SYNTHASE"/>
    <property type="match status" value="1"/>
</dbReference>
<evidence type="ECO:0000256" key="1">
    <source>
        <dbReference type="SAM" id="MobiDB-lite"/>
    </source>
</evidence>
<dbReference type="Pfam" id="PF13091">
    <property type="entry name" value="PLDc_2"/>
    <property type="match status" value="1"/>
</dbReference>
<proteinExistence type="predicted"/>
<dbReference type="InterPro" id="IPR025202">
    <property type="entry name" value="PLD-like_dom"/>
</dbReference>
<gene>
    <name evidence="3" type="ORF">FHETE_751</name>
</gene>
<evidence type="ECO:0000313" key="3">
    <source>
        <dbReference type="EMBL" id="KAF5679586.1"/>
    </source>
</evidence>
<dbReference type="GO" id="GO:0030572">
    <property type="term" value="F:phosphatidyltransferase activity"/>
    <property type="evidence" value="ECO:0007669"/>
    <property type="project" value="UniProtKB-ARBA"/>
</dbReference>
<dbReference type="EMBL" id="JAAGWQ010000011">
    <property type="protein sequence ID" value="KAF5679586.1"/>
    <property type="molecule type" value="Genomic_DNA"/>
</dbReference>
<sequence length="631" mass="69059">MVSQYVYDLCQAKDTVSSVLTTNPDQPPGEIIKKLYGHHEHGFKHDHDEKQDAISNADVLQTALQCGRWGPTTPSPLFLQAFADSLHCLNDNPMVGVVSPPLMGSCGTMPLTVIAPLADVMRHCSNLIARAEKEVFYITCSWSPSVAQALLKDALIELSRRAGKRGDHVVVKIMYDKPGPMNAITPHQSVKAKTYASKSIGLPSPDEIPNIDLQVITLHRLFLGTLHAKFCLVDRKIAAVMSNNTEDNDNLEMMTHVEGPIVDSIYDTAIITWQNSLNPALPTLDASRTGSTSSSATSGSDHTEEDRIPSEIPHIAAAYSGEGLPEHMPNSPHYDDDMEGEIRRMQSGYSMKEGESRLQAANRQLNLAVHKPIKPSGPEIQTGEEMTPYIPTSVKQGPVPMALVSRPPYGPIDSKNVHVPQNEAWLSLMKNAKRDIFIQTPDLNAAPLLPAIVNALKRGVEVTYYVCFGYNDPGEMIPGQGGTNDQIAQRLLASLPENGSERKRLHIYNYVGKDQDHPIHQSSKARSCHIKLLIVDGSVGIQGSGNQDTQSWFHSQEINLMVDSAEVCRKWREGIDRNQNTKKFGRVAADGIWRDAEGKPAKGYMGNPGQVMGLVKGVAGMVMKMKGAGGF</sequence>
<dbReference type="InterPro" id="IPR001736">
    <property type="entry name" value="PLipase_D/transphosphatidylase"/>
</dbReference>
<dbReference type="GO" id="GO:0032049">
    <property type="term" value="P:cardiolipin biosynthetic process"/>
    <property type="evidence" value="ECO:0007669"/>
    <property type="project" value="UniProtKB-ARBA"/>
</dbReference>
<feature type="compositionally biased region" description="Low complexity" evidence="1">
    <location>
        <begin position="286"/>
        <end position="300"/>
    </location>
</feature>
<name>A0A8H5TYR5_FUSHE</name>
<evidence type="ECO:0000259" key="2">
    <source>
        <dbReference type="PROSITE" id="PS50035"/>
    </source>
</evidence>
<evidence type="ECO:0000313" key="4">
    <source>
        <dbReference type="Proteomes" id="UP000567885"/>
    </source>
</evidence>
<dbReference type="SUPFAM" id="SSF56024">
    <property type="entry name" value="Phospholipase D/nuclease"/>
    <property type="match status" value="2"/>
</dbReference>
<protein>
    <submittedName>
        <fullName evidence="3">IQ calmodulin-binding motif-containing protein</fullName>
    </submittedName>
</protein>
<dbReference type="Proteomes" id="UP000567885">
    <property type="component" value="Unassembled WGS sequence"/>
</dbReference>
<dbReference type="OrthoDB" id="9997422at2759"/>
<dbReference type="CDD" id="cd00138">
    <property type="entry name" value="PLDc_SF"/>
    <property type="match status" value="1"/>
</dbReference>
<organism evidence="3 4">
    <name type="scientific">Fusarium heterosporum</name>
    <dbReference type="NCBI Taxonomy" id="42747"/>
    <lineage>
        <taxon>Eukaryota</taxon>
        <taxon>Fungi</taxon>
        <taxon>Dikarya</taxon>
        <taxon>Ascomycota</taxon>
        <taxon>Pezizomycotina</taxon>
        <taxon>Sordariomycetes</taxon>
        <taxon>Hypocreomycetidae</taxon>
        <taxon>Hypocreales</taxon>
        <taxon>Nectriaceae</taxon>
        <taxon>Fusarium</taxon>
        <taxon>Fusarium heterosporum species complex</taxon>
    </lineage>
</organism>
<feature type="region of interest" description="Disordered" evidence="1">
    <location>
        <begin position="284"/>
        <end position="311"/>
    </location>
</feature>
<dbReference type="PANTHER" id="PTHR21248:SF11">
    <property type="entry name" value="PLD PHOSPHODIESTERASE DOMAIN-CONTAINING PROTEIN"/>
    <property type="match status" value="1"/>
</dbReference>
<comment type="caution">
    <text evidence="3">The sequence shown here is derived from an EMBL/GenBank/DDBJ whole genome shotgun (WGS) entry which is preliminary data.</text>
</comment>
<reference evidence="3 4" key="1">
    <citation type="submission" date="2020-05" db="EMBL/GenBank/DDBJ databases">
        <title>Identification and distribution of gene clusters putatively required for synthesis of sphingolipid metabolism inhibitors in phylogenetically diverse species of the filamentous fungus Fusarium.</title>
        <authorList>
            <person name="Kim H.-S."/>
            <person name="Busman M."/>
            <person name="Brown D.W."/>
            <person name="Divon H."/>
            <person name="Uhlig S."/>
            <person name="Proctor R.H."/>
        </authorList>
    </citation>
    <scope>NUCLEOTIDE SEQUENCE [LARGE SCALE GENOMIC DNA]</scope>
    <source>
        <strain evidence="3 4">NRRL 20693</strain>
    </source>
</reference>
<keyword evidence="4" id="KW-1185">Reference proteome</keyword>
<dbReference type="PROSITE" id="PS50035">
    <property type="entry name" value="PLD"/>
    <property type="match status" value="1"/>
</dbReference>
<dbReference type="AlphaFoldDB" id="A0A8H5TYR5"/>
<feature type="domain" description="PLD phosphodiesterase" evidence="2">
    <location>
        <begin position="524"/>
        <end position="551"/>
    </location>
</feature>
<accession>A0A8H5TYR5</accession>